<name>A0A8I0Q448_MORMO</name>
<evidence type="ECO:0000259" key="1">
    <source>
        <dbReference type="Pfam" id="PF01965"/>
    </source>
</evidence>
<dbReference type="Pfam" id="PF01965">
    <property type="entry name" value="DJ-1_PfpI"/>
    <property type="match status" value="1"/>
</dbReference>
<gene>
    <name evidence="2" type="ORF">CYG68_19755</name>
</gene>
<dbReference type="RefSeq" id="WP_087825575.1">
    <property type="nucleotide sequence ID" value="NZ_CP048275.1"/>
</dbReference>
<evidence type="ECO:0000313" key="2">
    <source>
        <dbReference type="EMBL" id="MBE8614594.1"/>
    </source>
</evidence>
<feature type="domain" description="DJ-1/PfpI" evidence="1">
    <location>
        <begin position="4"/>
        <end position="163"/>
    </location>
</feature>
<dbReference type="Gene3D" id="3.40.50.880">
    <property type="match status" value="1"/>
</dbReference>
<organism evidence="2 3">
    <name type="scientific">Morganella morganii</name>
    <name type="common">Proteus morganii</name>
    <dbReference type="NCBI Taxonomy" id="582"/>
    <lineage>
        <taxon>Bacteria</taxon>
        <taxon>Pseudomonadati</taxon>
        <taxon>Pseudomonadota</taxon>
        <taxon>Gammaproteobacteria</taxon>
        <taxon>Enterobacterales</taxon>
        <taxon>Morganellaceae</taxon>
        <taxon>Morganella</taxon>
    </lineage>
</organism>
<comment type="caution">
    <text evidence="2">The sequence shown here is derived from an EMBL/GenBank/DDBJ whole genome shotgun (WGS) entry which is preliminary data.</text>
</comment>
<dbReference type="PANTHER" id="PTHR43130:SF15">
    <property type="entry name" value="THIJ_PFPI FAMILY PROTEIN (AFU_ORTHOLOGUE AFUA_5G14240)"/>
    <property type="match status" value="1"/>
</dbReference>
<dbReference type="EMBL" id="PKLF01000031">
    <property type="protein sequence ID" value="MBE8614594.1"/>
    <property type="molecule type" value="Genomic_DNA"/>
</dbReference>
<protein>
    <submittedName>
        <fullName evidence="2">DJ-1/PfpI family protein</fullName>
    </submittedName>
</protein>
<dbReference type="AlphaFoldDB" id="A0A8I0Q448"/>
<dbReference type="SUPFAM" id="SSF52317">
    <property type="entry name" value="Class I glutamine amidotransferase-like"/>
    <property type="match status" value="1"/>
</dbReference>
<dbReference type="InterPro" id="IPR029062">
    <property type="entry name" value="Class_I_gatase-like"/>
</dbReference>
<dbReference type="InterPro" id="IPR002818">
    <property type="entry name" value="DJ-1/PfpI"/>
</dbReference>
<reference evidence="2" key="1">
    <citation type="submission" date="2017-12" db="EMBL/GenBank/DDBJ databases">
        <title>Genome sequencing and analysis.</title>
        <authorList>
            <person name="Huang Y.-T."/>
        </authorList>
    </citation>
    <scope>NUCLEOTIDE SEQUENCE</scope>
    <source>
        <strain evidence="2">VGH116</strain>
    </source>
</reference>
<dbReference type="Proteomes" id="UP000650477">
    <property type="component" value="Unassembled WGS sequence"/>
</dbReference>
<evidence type="ECO:0000313" key="3">
    <source>
        <dbReference type="Proteomes" id="UP000650477"/>
    </source>
</evidence>
<dbReference type="PANTHER" id="PTHR43130">
    <property type="entry name" value="ARAC-FAMILY TRANSCRIPTIONAL REGULATOR"/>
    <property type="match status" value="1"/>
</dbReference>
<dbReference type="InterPro" id="IPR052158">
    <property type="entry name" value="INH-QAR"/>
</dbReference>
<accession>A0A8I0Q448</accession>
<dbReference type="CDD" id="cd03139">
    <property type="entry name" value="GATase1_PfpI_2"/>
    <property type="match status" value="1"/>
</dbReference>
<sequence>MQADIVLFDDFETLDVFGPAEIFGRSPHYTLNYCSLSGGVITSSQGAQIITTVFEPEKTALMLVPGGQGTRRLVSDEGMLTALRTAAQHAQWCLSVCTGSALLAAAGVLDGRQATSNKRAWQWATSLSAQVNWVKKARWCADGRFYTSSGVSAGTDMALAFIADRHGETAAEEIAQHIEYRWHNDAGDDPFAV</sequence>
<proteinExistence type="predicted"/>